<dbReference type="EMBL" id="JAOG01000001">
    <property type="protein sequence ID" value="EUA57396.1"/>
    <property type="molecule type" value="Genomic_DNA"/>
</dbReference>
<evidence type="ECO:0000313" key="1">
    <source>
        <dbReference type="EMBL" id="EUA57396.1"/>
    </source>
</evidence>
<organism evidence="1 2">
    <name type="scientific">Mycobacterium intracellulare 1956</name>
    <dbReference type="NCBI Taxonomy" id="1299331"/>
    <lineage>
        <taxon>Bacteria</taxon>
        <taxon>Bacillati</taxon>
        <taxon>Actinomycetota</taxon>
        <taxon>Actinomycetes</taxon>
        <taxon>Mycobacteriales</taxon>
        <taxon>Mycobacteriaceae</taxon>
        <taxon>Mycobacterium</taxon>
        <taxon>Mycobacterium avium complex (MAC)</taxon>
    </lineage>
</organism>
<accession>X8CNH8</accession>
<gene>
    <name evidence="1" type="ORF">I550_0521</name>
</gene>
<proteinExistence type="predicted"/>
<dbReference type="AlphaFoldDB" id="X8CNH8"/>
<name>X8CNH8_MYCIT</name>
<protein>
    <submittedName>
        <fullName evidence="1">Uncharacterized protein</fullName>
    </submittedName>
</protein>
<dbReference type="Proteomes" id="UP000020825">
    <property type="component" value="Unassembled WGS sequence"/>
</dbReference>
<sequence>MGAALSGKAAGHVLTPNVDLLGEIGDFCATTRRSGIVSPLAG</sequence>
<dbReference type="PATRIC" id="fig|1299331.3.peg.507"/>
<reference evidence="1 2" key="1">
    <citation type="submission" date="2013-12" db="EMBL/GenBank/DDBJ databases">
        <authorList>
            <person name="Zelazny A."/>
            <person name="Olivier K."/>
            <person name="Holland S."/>
            <person name="Lenaerts A."/>
            <person name="Ordway D."/>
            <person name="DeGroote M.A."/>
            <person name="Parker T."/>
            <person name="Sizemore C."/>
            <person name="Tallon L.J."/>
            <person name="Sadzewicz L.K."/>
            <person name="Sengamalay N."/>
            <person name="Fraser C.M."/>
            <person name="Hine E."/>
            <person name="Shefchek K.A."/>
            <person name="Das S.P."/>
            <person name="Tettelin H."/>
        </authorList>
    </citation>
    <scope>NUCLEOTIDE SEQUENCE [LARGE SCALE GENOMIC DNA]</scope>
    <source>
        <strain evidence="1 2">1956</strain>
    </source>
</reference>
<comment type="caution">
    <text evidence="1">The sequence shown here is derived from an EMBL/GenBank/DDBJ whole genome shotgun (WGS) entry which is preliminary data.</text>
</comment>
<evidence type="ECO:0000313" key="2">
    <source>
        <dbReference type="Proteomes" id="UP000020825"/>
    </source>
</evidence>